<keyword evidence="1" id="KW-0732">Signal</keyword>
<evidence type="ECO:0008006" key="6">
    <source>
        <dbReference type="Google" id="ProtNLM"/>
    </source>
</evidence>
<dbReference type="InterPro" id="IPR011990">
    <property type="entry name" value="TPR-like_helical_dom_sf"/>
</dbReference>
<proteinExistence type="predicted"/>
<dbReference type="Proteomes" id="UP000252795">
    <property type="component" value="Unassembled WGS sequence"/>
</dbReference>
<dbReference type="Proteomes" id="UP000253065">
    <property type="component" value="Unassembled WGS sequence"/>
</dbReference>
<feature type="signal peptide" evidence="1">
    <location>
        <begin position="1"/>
        <end position="30"/>
    </location>
</feature>
<name>A0A368UWG0_MARNT</name>
<gene>
    <name evidence="3" type="ORF">DET51_108169</name>
    <name evidence="2" type="ORF">DET64_108170</name>
</gene>
<accession>A0A368UWG0</accession>
<evidence type="ECO:0000313" key="2">
    <source>
        <dbReference type="EMBL" id="RBP71925.1"/>
    </source>
</evidence>
<dbReference type="AlphaFoldDB" id="A0A368UWG0"/>
<evidence type="ECO:0000313" key="4">
    <source>
        <dbReference type="Proteomes" id="UP000252795"/>
    </source>
</evidence>
<reference evidence="3 4" key="1">
    <citation type="submission" date="2018-07" db="EMBL/GenBank/DDBJ databases">
        <title>Freshwater and sediment microbial communities from various areas in North America, analyzing microbe dynamics in response to fracking.</title>
        <authorList>
            <person name="Lamendella R."/>
        </authorList>
    </citation>
    <scope>NUCLEOTIDE SEQUENCE [LARGE SCALE GENOMIC DNA]</scope>
    <source>
        <strain evidence="3 4">114E</strain>
        <strain evidence="2 5">114E_o</strain>
    </source>
</reference>
<evidence type="ECO:0000256" key="1">
    <source>
        <dbReference type="SAM" id="SignalP"/>
    </source>
</evidence>
<sequence length="550" mass="59647">MNGRMSLFLRNSIGVMAAMLAGVATPVANAMDNSLASGVVRFALDTGEASSVVGLAMKLEGESADYLQARLMLASGQHDEARAGFEGVFNGASHRGEAALALAEMAQEDGDLTGAENWYQQARRTGYGEVAQKALLGLAELVRIQGKTDAAGQYLARMEDGYWAAVGYMNLAADFARDDLDSSRALVSLRVAMAMAAKDTDTSRSRALLDQLNLRAGYLALGSDDYDKAIDFLEKVSLESYHTPQALYLHGLALSSKGNHRAAMQSWHRAKKFPLAFPGVSDAWIGMGRGYDLSGYPGQAGESWLAANAAYEGERVTLGKLSERITAEGAYKALVQDARSDDIQWFLADNRTLTQPRMAYLLRFMEEPGAQVAVRRVARLDEMVATLDASKYNLEVFIQALEGFMASAGSGGAASQTVVLEQQQSDLESRLNGLVEQAATPAQVAELRQLKQSLAGAGRRMGALNQQVVQRPERLETVLDDAGALRDATKDLRYKTLSLREQAARELDALALAFVKKQTQRMTHALDKTEQQIAHLYEYLALENLGEGAQ</sequence>
<dbReference type="SUPFAM" id="SSF48452">
    <property type="entry name" value="TPR-like"/>
    <property type="match status" value="1"/>
</dbReference>
<organism evidence="3 4">
    <name type="scientific">Marinobacter nauticus</name>
    <name type="common">Marinobacter hydrocarbonoclasticus</name>
    <name type="synonym">Marinobacter aquaeolei</name>
    <dbReference type="NCBI Taxonomy" id="2743"/>
    <lineage>
        <taxon>Bacteria</taxon>
        <taxon>Pseudomonadati</taxon>
        <taxon>Pseudomonadota</taxon>
        <taxon>Gammaproteobacteria</taxon>
        <taxon>Pseudomonadales</taxon>
        <taxon>Marinobacteraceae</taxon>
        <taxon>Marinobacter</taxon>
    </lineage>
</organism>
<keyword evidence="5" id="KW-1185">Reference proteome</keyword>
<evidence type="ECO:0000313" key="5">
    <source>
        <dbReference type="Proteomes" id="UP000253065"/>
    </source>
</evidence>
<dbReference type="Gene3D" id="1.25.40.10">
    <property type="entry name" value="Tetratricopeptide repeat domain"/>
    <property type="match status" value="2"/>
</dbReference>
<feature type="chain" id="PRO_5016861435" description="Tetratricopeptide repeat protein" evidence="1">
    <location>
        <begin position="31"/>
        <end position="550"/>
    </location>
</feature>
<protein>
    <recommendedName>
        <fullName evidence="6">Tetratricopeptide repeat protein</fullName>
    </recommendedName>
</protein>
<dbReference type="EMBL" id="QPJB01000008">
    <property type="protein sequence ID" value="RCW32943.1"/>
    <property type="molecule type" value="Genomic_DNA"/>
</dbReference>
<dbReference type="EMBL" id="QNSA01000008">
    <property type="protein sequence ID" value="RBP71925.1"/>
    <property type="molecule type" value="Genomic_DNA"/>
</dbReference>
<comment type="caution">
    <text evidence="3">The sequence shown here is derived from an EMBL/GenBank/DDBJ whole genome shotgun (WGS) entry which is preliminary data.</text>
</comment>
<evidence type="ECO:0000313" key="3">
    <source>
        <dbReference type="EMBL" id="RCW32943.1"/>
    </source>
</evidence>